<comment type="caution">
    <text evidence="1">The sequence shown here is derived from an EMBL/GenBank/DDBJ whole genome shotgun (WGS) entry which is preliminary data.</text>
</comment>
<gene>
    <name evidence="1" type="ORF">GGX14DRAFT_394446</name>
</gene>
<evidence type="ECO:0000313" key="1">
    <source>
        <dbReference type="EMBL" id="KAJ7210821.1"/>
    </source>
</evidence>
<organism evidence="1 2">
    <name type="scientific">Mycena pura</name>
    <dbReference type="NCBI Taxonomy" id="153505"/>
    <lineage>
        <taxon>Eukaryota</taxon>
        <taxon>Fungi</taxon>
        <taxon>Dikarya</taxon>
        <taxon>Basidiomycota</taxon>
        <taxon>Agaricomycotina</taxon>
        <taxon>Agaricomycetes</taxon>
        <taxon>Agaricomycetidae</taxon>
        <taxon>Agaricales</taxon>
        <taxon>Marasmiineae</taxon>
        <taxon>Mycenaceae</taxon>
        <taxon>Mycena</taxon>
    </lineage>
</organism>
<protein>
    <submittedName>
        <fullName evidence="1">Uncharacterized protein</fullName>
    </submittedName>
</protein>
<name>A0AAD6VM97_9AGAR</name>
<accession>A0AAD6VM97</accession>
<reference evidence="1" key="1">
    <citation type="submission" date="2023-03" db="EMBL/GenBank/DDBJ databases">
        <title>Massive genome expansion in bonnet fungi (Mycena s.s.) driven by repeated elements and novel gene families across ecological guilds.</title>
        <authorList>
            <consortium name="Lawrence Berkeley National Laboratory"/>
            <person name="Harder C.B."/>
            <person name="Miyauchi S."/>
            <person name="Viragh M."/>
            <person name="Kuo A."/>
            <person name="Thoen E."/>
            <person name="Andreopoulos B."/>
            <person name="Lu D."/>
            <person name="Skrede I."/>
            <person name="Drula E."/>
            <person name="Henrissat B."/>
            <person name="Morin E."/>
            <person name="Kohler A."/>
            <person name="Barry K."/>
            <person name="LaButti K."/>
            <person name="Morin E."/>
            <person name="Salamov A."/>
            <person name="Lipzen A."/>
            <person name="Mereny Z."/>
            <person name="Hegedus B."/>
            <person name="Baldrian P."/>
            <person name="Stursova M."/>
            <person name="Weitz H."/>
            <person name="Taylor A."/>
            <person name="Grigoriev I.V."/>
            <person name="Nagy L.G."/>
            <person name="Martin F."/>
            <person name="Kauserud H."/>
        </authorList>
    </citation>
    <scope>NUCLEOTIDE SEQUENCE</scope>
    <source>
        <strain evidence="1">9144</strain>
    </source>
</reference>
<dbReference type="AlphaFoldDB" id="A0AAD6VM97"/>
<sequence>MVLTPQHFVPKELVATQSLIPSKTNLESQLPKVGERSIAPNQIFIVLNAAGLRRAAQPAVHEILRVSFIQNVGTVWVYSEDSGPGLNGEAPSAESQHANFGSFAQSSGWTGSNGFLVSHLPPGAVSLVAAIALQKWLNSWFLARATRFLGDAAANLTARLAGEGLLRAGGRVVVRVLGRIALFGVKWLIGPIIGSLIALGLQELWSYLMKEYVLLCRVVNYDAHATYTVTDAYGVNEEITDPDFAASEIPMMDLAGTQRTIPGLPFPITIDENIAY</sequence>
<dbReference type="EMBL" id="JARJCW010000027">
    <property type="protein sequence ID" value="KAJ7210821.1"/>
    <property type="molecule type" value="Genomic_DNA"/>
</dbReference>
<dbReference type="Proteomes" id="UP001219525">
    <property type="component" value="Unassembled WGS sequence"/>
</dbReference>
<evidence type="ECO:0000313" key="2">
    <source>
        <dbReference type="Proteomes" id="UP001219525"/>
    </source>
</evidence>
<keyword evidence="2" id="KW-1185">Reference proteome</keyword>
<proteinExistence type="predicted"/>